<dbReference type="EMBL" id="QURR01000002">
    <property type="protein sequence ID" value="RGE46645.1"/>
    <property type="molecule type" value="Genomic_DNA"/>
</dbReference>
<name>A0A373FT51_COMTE</name>
<evidence type="ECO:0000313" key="3">
    <source>
        <dbReference type="Proteomes" id="UP000261948"/>
    </source>
</evidence>
<comment type="caution">
    <text evidence="2">The sequence shown here is derived from an EMBL/GenBank/DDBJ whole genome shotgun (WGS) entry which is preliminary data.</text>
</comment>
<proteinExistence type="predicted"/>
<reference evidence="2 3" key="1">
    <citation type="submission" date="2018-08" db="EMBL/GenBank/DDBJ databases">
        <title>Comamonas testosteroni strain SWCO2.</title>
        <authorList>
            <person name="Jiang N."/>
            <person name="Zhang X.Z."/>
        </authorList>
    </citation>
    <scope>NUCLEOTIDE SEQUENCE [LARGE SCALE GENOMIC DNA]</scope>
    <source>
        <strain evidence="2 3">SWCO2</strain>
    </source>
</reference>
<evidence type="ECO:0000313" key="2">
    <source>
        <dbReference type="EMBL" id="RGE46645.1"/>
    </source>
</evidence>
<organism evidence="2 3">
    <name type="scientific">Comamonas testosteroni</name>
    <name type="common">Pseudomonas testosteroni</name>
    <dbReference type="NCBI Taxonomy" id="285"/>
    <lineage>
        <taxon>Bacteria</taxon>
        <taxon>Pseudomonadati</taxon>
        <taxon>Pseudomonadota</taxon>
        <taxon>Betaproteobacteria</taxon>
        <taxon>Burkholderiales</taxon>
        <taxon>Comamonadaceae</taxon>
        <taxon>Comamonas</taxon>
    </lineage>
</organism>
<dbReference type="Pfam" id="PF10124">
    <property type="entry name" value="Mu-like_gpT"/>
    <property type="match status" value="1"/>
</dbReference>
<dbReference type="Proteomes" id="UP000261948">
    <property type="component" value="Unassembled WGS sequence"/>
</dbReference>
<evidence type="ECO:0000259" key="1">
    <source>
        <dbReference type="Pfam" id="PF10124"/>
    </source>
</evidence>
<accession>A0A373FT51</accession>
<protein>
    <recommendedName>
        <fullName evidence="1">Bacteriophage Mu GpT domain-containing protein</fullName>
    </recommendedName>
</protein>
<keyword evidence="3" id="KW-1185">Reference proteome</keyword>
<feature type="domain" description="Bacteriophage Mu GpT" evidence="1">
    <location>
        <begin position="58"/>
        <end position="301"/>
    </location>
</feature>
<dbReference type="InterPro" id="IPR018774">
    <property type="entry name" value="Phage_Mu_GpT"/>
</dbReference>
<dbReference type="AlphaFoldDB" id="A0A373FT51"/>
<gene>
    <name evidence="2" type="ORF">DZC30_02395</name>
</gene>
<sequence>MALTKEGLNAIAGGSTLAFLAGLKAGFLNELGGIVFHDKATGGVYRAAMLIPPGSRGRLWIGERFIKRLKAMGLSIPIDLFEDTYDIPLTDVEDHSAFENGQVLGKQLFEAAQTTEQEEILDVLRLNKESPFTGSPMFGTHTFLQTDNSGNVVKDEDGKPVVAQTIVNDIVAPEGQGGAYWYVMADRAILAITQEEFTAQHLAGDSERAFFYDVLTAGIRARKAYCPGLCYTHVRSNKPLTPENYQEALDLAYSFRNPAGERMLRKYPYLVVEAGTAPALAADYLVNQAQKANGESNIYTTRGIKIVTI</sequence>
<dbReference type="OrthoDB" id="9804833at2"/>